<sequence>MRTNLAALALLVSGACAAHAGDAASLDIIGFSKDGGIFAFEESGIQDGSGFPYANRFYISTENDSFLPGTPVRIVIDRDDATIDEARREARGKGETAAHVGDDELRAHAGKTVASNPVTELSADPFRVVVNPRPVFPAIDAPLEYRLSEIPLAPPAPCKDLSADLGEMKGFRLVEIDPAPNGKTRLLHEDKNIPASRACPLGYSIGAVQITHDVQGPPAGAILVAVRSIGFEGPNHRWLAVTKR</sequence>
<comment type="caution">
    <text evidence="2">The sequence shown here is derived from an EMBL/GenBank/DDBJ whole genome shotgun (WGS) entry which is preliminary data.</text>
</comment>
<dbReference type="EMBL" id="QOZG01000003">
    <property type="protein sequence ID" value="RCS24398.1"/>
    <property type="molecule type" value="Genomic_DNA"/>
</dbReference>
<protein>
    <submittedName>
        <fullName evidence="2">DUF2259 domain-containing protein</fullName>
    </submittedName>
</protein>
<accession>A0A368K4T4</accession>
<organism evidence="2 3">
    <name type="scientific">Phyllobacterium salinisoli</name>
    <dbReference type="NCBI Taxonomy" id="1899321"/>
    <lineage>
        <taxon>Bacteria</taxon>
        <taxon>Pseudomonadati</taxon>
        <taxon>Pseudomonadota</taxon>
        <taxon>Alphaproteobacteria</taxon>
        <taxon>Hyphomicrobiales</taxon>
        <taxon>Phyllobacteriaceae</taxon>
        <taxon>Phyllobacterium</taxon>
    </lineage>
</organism>
<evidence type="ECO:0000256" key="1">
    <source>
        <dbReference type="SAM" id="SignalP"/>
    </source>
</evidence>
<name>A0A368K4T4_9HYPH</name>
<gene>
    <name evidence="2" type="ORF">DUT91_08985</name>
</gene>
<keyword evidence="1" id="KW-0732">Signal</keyword>
<dbReference type="InterPro" id="IPR018725">
    <property type="entry name" value="DUF2259_secreted"/>
</dbReference>
<evidence type="ECO:0000313" key="2">
    <source>
        <dbReference type="EMBL" id="RCS24398.1"/>
    </source>
</evidence>
<proteinExistence type="predicted"/>
<feature type="signal peptide" evidence="1">
    <location>
        <begin position="1"/>
        <end position="20"/>
    </location>
</feature>
<reference evidence="2 3" key="1">
    <citation type="submission" date="2018-07" db="EMBL/GenBank/DDBJ databases">
        <title>The draft genome of Phyllobacterium salinisoli.</title>
        <authorList>
            <person name="Liu L."/>
            <person name="Li L."/>
            <person name="Zhang X."/>
            <person name="Liang L."/>
        </authorList>
    </citation>
    <scope>NUCLEOTIDE SEQUENCE [LARGE SCALE GENOMIC DNA]</scope>
    <source>
        <strain evidence="2 3">LLAN61</strain>
    </source>
</reference>
<evidence type="ECO:0000313" key="3">
    <source>
        <dbReference type="Proteomes" id="UP000253420"/>
    </source>
</evidence>
<keyword evidence="3" id="KW-1185">Reference proteome</keyword>
<feature type="chain" id="PRO_5017009650" evidence="1">
    <location>
        <begin position="21"/>
        <end position="244"/>
    </location>
</feature>
<dbReference type="RefSeq" id="WP_114440017.1">
    <property type="nucleotide sequence ID" value="NZ_QOZG01000003.1"/>
</dbReference>
<dbReference type="OrthoDB" id="65722at2"/>
<dbReference type="Proteomes" id="UP000253420">
    <property type="component" value="Unassembled WGS sequence"/>
</dbReference>
<dbReference type="PROSITE" id="PS51257">
    <property type="entry name" value="PROKAR_LIPOPROTEIN"/>
    <property type="match status" value="1"/>
</dbReference>
<dbReference type="AlphaFoldDB" id="A0A368K4T4"/>
<dbReference type="Pfam" id="PF10016">
    <property type="entry name" value="DUF2259"/>
    <property type="match status" value="1"/>
</dbReference>